<evidence type="ECO:0000259" key="1">
    <source>
        <dbReference type="Pfam" id="PF01494"/>
    </source>
</evidence>
<dbReference type="Gene3D" id="3.50.50.60">
    <property type="entry name" value="FAD/NAD(P)-binding domain"/>
    <property type="match status" value="1"/>
</dbReference>
<dbReference type="AlphaFoldDB" id="A0AA96FA65"/>
<dbReference type="PRINTS" id="PR00420">
    <property type="entry name" value="RNGMNOXGNASE"/>
</dbReference>
<dbReference type="PANTHER" id="PTHR42685:SF22">
    <property type="entry name" value="CONDITIONED MEDIUM FACTOR RECEPTOR 1"/>
    <property type="match status" value="1"/>
</dbReference>
<evidence type="ECO:0000313" key="2">
    <source>
        <dbReference type="EMBL" id="WNM27006.1"/>
    </source>
</evidence>
<dbReference type="KEGG" id="dcp:RN607_12490"/>
<dbReference type="InterPro" id="IPR011777">
    <property type="entry name" value="Geranylgeranyl_Rdtase_fam"/>
</dbReference>
<protein>
    <submittedName>
        <fullName evidence="2">Geranylgeranyl reductase family protein</fullName>
    </submittedName>
</protein>
<proteinExistence type="predicted"/>
<dbReference type="RefSeq" id="WP_313542927.1">
    <property type="nucleotide sequence ID" value="NZ_CP134880.1"/>
</dbReference>
<dbReference type="EMBL" id="CP134880">
    <property type="protein sequence ID" value="WNM27006.1"/>
    <property type="molecule type" value="Genomic_DNA"/>
</dbReference>
<dbReference type="PANTHER" id="PTHR42685">
    <property type="entry name" value="GERANYLGERANYL DIPHOSPHATE REDUCTASE"/>
    <property type="match status" value="1"/>
</dbReference>
<gene>
    <name evidence="2" type="ORF">RN607_12490</name>
</gene>
<dbReference type="SUPFAM" id="SSF51905">
    <property type="entry name" value="FAD/NAD(P)-binding domain"/>
    <property type="match status" value="1"/>
</dbReference>
<accession>A0AA96FA65</accession>
<dbReference type="NCBIfam" id="TIGR02032">
    <property type="entry name" value="GG-red-SF"/>
    <property type="match status" value="1"/>
</dbReference>
<dbReference type="GO" id="GO:0016628">
    <property type="term" value="F:oxidoreductase activity, acting on the CH-CH group of donors, NAD or NADP as acceptor"/>
    <property type="evidence" value="ECO:0007669"/>
    <property type="project" value="InterPro"/>
</dbReference>
<dbReference type="InterPro" id="IPR050407">
    <property type="entry name" value="Geranylgeranyl_reductase"/>
</dbReference>
<dbReference type="InterPro" id="IPR036188">
    <property type="entry name" value="FAD/NAD-bd_sf"/>
</dbReference>
<sequence length="447" mass="48366">MRTEADVIVVGAGPGGAAAARYLAVEGFDVIALEKSHYPREKVCGDGLTPRAVKELQLIGLETPRDEGWIPNRGLRMVGGGHRLEFPWHDLESFPDYGLSLPRAQFDHRLAQHARAAGADVREGWHVDSLIVRDGDGEFVVDKDTAERAAAVRPGGEARVVGVIARETDEKGRKVGDPVEHRAPLIISADGVSARLALGLGIERKVNRPMGVAVRTYIETPRHEEEWMEGHLEIWSGERGSSNLLPGYGWIFPLGDGTANVGLGTLSAKGTPSGLDHRALMRDWLDHSAADWELGEQVGQIKGAAIPMAFNRQPHYVPGMMLVGDSGGMVNPFNGEGIAYAMQAARRATEAAVAARAAGNDDRAYQAALASYARMMKDDLGGYYSLGRVFATLIEYPTVMSICVKYGLPRPLVMEFVSRLLADVYEPRGGNWSDKLLSALVRIAPAA</sequence>
<reference evidence="2" key="1">
    <citation type="submission" date="2023-09" db="EMBL/GenBank/DDBJ databases">
        <title>Demequina sp. a novel bacteria isolated from Capsicum annuum.</title>
        <authorList>
            <person name="Humaira Z."/>
            <person name="Lee J."/>
            <person name="Cho D."/>
        </authorList>
    </citation>
    <scope>NUCLEOTIDE SEQUENCE</scope>
    <source>
        <strain evidence="2">PMTSA13</strain>
    </source>
</reference>
<organism evidence="2">
    <name type="scientific">Demequina capsici</name>
    <dbReference type="NCBI Taxonomy" id="3075620"/>
    <lineage>
        <taxon>Bacteria</taxon>
        <taxon>Bacillati</taxon>
        <taxon>Actinomycetota</taxon>
        <taxon>Actinomycetes</taxon>
        <taxon>Micrococcales</taxon>
        <taxon>Demequinaceae</taxon>
        <taxon>Demequina</taxon>
    </lineage>
</organism>
<dbReference type="InterPro" id="IPR002938">
    <property type="entry name" value="FAD-bd"/>
</dbReference>
<dbReference type="GO" id="GO:0071949">
    <property type="term" value="F:FAD binding"/>
    <property type="evidence" value="ECO:0007669"/>
    <property type="project" value="InterPro"/>
</dbReference>
<dbReference type="Pfam" id="PF01494">
    <property type="entry name" value="FAD_binding_3"/>
    <property type="match status" value="1"/>
</dbReference>
<feature type="domain" description="FAD-binding" evidence="1">
    <location>
        <begin position="4"/>
        <end position="138"/>
    </location>
</feature>
<dbReference type="Proteomes" id="UP001303408">
    <property type="component" value="Chromosome"/>
</dbReference>
<name>A0AA96FA65_9MICO</name>